<reference evidence="1" key="1">
    <citation type="journal article" date="2014" name="Int. J. Syst. Evol. Microbiol.">
        <title>Complete genome sequence of Corynebacterium casei LMG S-19264T (=DSM 44701T), isolated from a smear-ripened cheese.</title>
        <authorList>
            <consortium name="US DOE Joint Genome Institute (JGI-PGF)"/>
            <person name="Walter F."/>
            <person name="Albersmeier A."/>
            <person name="Kalinowski J."/>
            <person name="Ruckert C."/>
        </authorList>
    </citation>
    <scope>NUCLEOTIDE SEQUENCE</scope>
    <source>
        <strain evidence="1">JCM 4988</strain>
    </source>
</reference>
<protein>
    <submittedName>
        <fullName evidence="1">Uncharacterized protein</fullName>
    </submittedName>
</protein>
<organism evidence="1 2">
    <name type="scientific">Streptomyces inusitatus</name>
    <dbReference type="NCBI Taxonomy" id="68221"/>
    <lineage>
        <taxon>Bacteria</taxon>
        <taxon>Bacillati</taxon>
        <taxon>Actinomycetota</taxon>
        <taxon>Actinomycetes</taxon>
        <taxon>Kitasatosporales</taxon>
        <taxon>Streptomycetaceae</taxon>
        <taxon>Streptomyces</taxon>
    </lineage>
</organism>
<dbReference type="EMBL" id="BMWG01000009">
    <property type="protein sequence ID" value="GGZ37198.1"/>
    <property type="molecule type" value="Genomic_DNA"/>
</dbReference>
<accession>A0A918UUW1</accession>
<evidence type="ECO:0000313" key="1">
    <source>
        <dbReference type="EMBL" id="GGZ37198.1"/>
    </source>
</evidence>
<keyword evidence="2" id="KW-1185">Reference proteome</keyword>
<proteinExistence type="predicted"/>
<dbReference type="RefSeq" id="WP_190123948.1">
    <property type="nucleotide sequence ID" value="NZ_BMWG01000009.1"/>
</dbReference>
<sequence>MSEDIAKQLYSRTDRRPWREIFGYKWLTKSDSSLVVRDFDGRYFMLGRRGDPVDSGGPAAMIDDAPEPSLRGDYADSFRVDVTEHVDSRAVGIPTVYGTESVDVWVSWWVHDPVQVVRTRTMYGWHQIRTHLSGILRQLADAQTEAGSGLGAPEIMRHLGVTQRMAEAGLSYRVFDIRLRDSGEELLLGQQENEWVRFSWTNDRRGEYDFCLQALRAGPVSLAALWLLRHPDQVQQVLDWSVGHQDLLGPAHTDWQEELASLLGTLTDQERKEISSILRDRIAALGRQVPGVTATRK</sequence>
<evidence type="ECO:0000313" key="2">
    <source>
        <dbReference type="Proteomes" id="UP000630936"/>
    </source>
</evidence>
<reference evidence="1" key="2">
    <citation type="submission" date="2020-09" db="EMBL/GenBank/DDBJ databases">
        <authorList>
            <person name="Sun Q."/>
            <person name="Ohkuma M."/>
        </authorList>
    </citation>
    <scope>NUCLEOTIDE SEQUENCE</scope>
    <source>
        <strain evidence="1">JCM 4988</strain>
    </source>
</reference>
<gene>
    <name evidence="1" type="ORF">GCM10010387_34130</name>
</gene>
<name>A0A918UUW1_9ACTN</name>
<dbReference type="Proteomes" id="UP000630936">
    <property type="component" value="Unassembled WGS sequence"/>
</dbReference>
<comment type="caution">
    <text evidence="1">The sequence shown here is derived from an EMBL/GenBank/DDBJ whole genome shotgun (WGS) entry which is preliminary data.</text>
</comment>
<dbReference type="AlphaFoldDB" id="A0A918UUW1"/>